<reference evidence="4" key="1">
    <citation type="journal article" date="2023" name="Mol. Phylogenet. Evol.">
        <title>Genome-scale phylogeny and comparative genomics of the fungal order Sordariales.</title>
        <authorList>
            <person name="Hensen N."/>
            <person name="Bonometti L."/>
            <person name="Westerberg I."/>
            <person name="Brannstrom I.O."/>
            <person name="Guillou S."/>
            <person name="Cros-Aarteil S."/>
            <person name="Calhoun S."/>
            <person name="Haridas S."/>
            <person name="Kuo A."/>
            <person name="Mondo S."/>
            <person name="Pangilinan J."/>
            <person name="Riley R."/>
            <person name="LaButti K."/>
            <person name="Andreopoulos B."/>
            <person name="Lipzen A."/>
            <person name="Chen C."/>
            <person name="Yan M."/>
            <person name="Daum C."/>
            <person name="Ng V."/>
            <person name="Clum A."/>
            <person name="Steindorff A."/>
            <person name="Ohm R.A."/>
            <person name="Martin F."/>
            <person name="Silar P."/>
            <person name="Natvig D.O."/>
            <person name="Lalanne C."/>
            <person name="Gautier V."/>
            <person name="Ament-Velasquez S.L."/>
            <person name="Kruys A."/>
            <person name="Hutchinson M.I."/>
            <person name="Powell A.J."/>
            <person name="Barry K."/>
            <person name="Miller A.N."/>
            <person name="Grigoriev I.V."/>
            <person name="Debuchy R."/>
            <person name="Gladieux P."/>
            <person name="Hiltunen Thoren M."/>
            <person name="Johannesson H."/>
        </authorList>
    </citation>
    <scope>NUCLEOTIDE SEQUENCE</scope>
    <source>
        <strain evidence="4">CBS 232.78</strain>
    </source>
</reference>
<feature type="region of interest" description="Disordered" evidence="1">
    <location>
        <begin position="88"/>
        <end position="118"/>
    </location>
</feature>
<gene>
    <name evidence="4" type="ORF">B0H63DRAFT_510034</name>
</gene>
<accession>A0AAE0NP43</accession>
<evidence type="ECO:0000259" key="2">
    <source>
        <dbReference type="Pfam" id="PF18276"/>
    </source>
</evidence>
<proteinExistence type="predicted"/>
<name>A0AAE0NP43_9PEZI</name>
<evidence type="ECO:0000313" key="4">
    <source>
        <dbReference type="EMBL" id="KAK3385121.1"/>
    </source>
</evidence>
<organism evidence="4 5">
    <name type="scientific">Podospora didyma</name>
    <dbReference type="NCBI Taxonomy" id="330526"/>
    <lineage>
        <taxon>Eukaryota</taxon>
        <taxon>Fungi</taxon>
        <taxon>Dikarya</taxon>
        <taxon>Ascomycota</taxon>
        <taxon>Pezizomycotina</taxon>
        <taxon>Sordariomycetes</taxon>
        <taxon>Sordariomycetidae</taxon>
        <taxon>Sordariales</taxon>
        <taxon>Podosporaceae</taxon>
        <taxon>Podospora</taxon>
    </lineage>
</organism>
<evidence type="ECO:0000259" key="3">
    <source>
        <dbReference type="Pfam" id="PF18413"/>
    </source>
</evidence>
<evidence type="ECO:0000313" key="5">
    <source>
        <dbReference type="Proteomes" id="UP001285441"/>
    </source>
</evidence>
<dbReference type="Pfam" id="PF18276">
    <property type="entry name" value="TcA_TcB_BD"/>
    <property type="match status" value="1"/>
</dbReference>
<dbReference type="EMBL" id="JAULSW010000004">
    <property type="protein sequence ID" value="KAK3385121.1"/>
    <property type="molecule type" value="Genomic_DNA"/>
</dbReference>
<dbReference type="InterPro" id="IPR041079">
    <property type="entry name" value="Neuraminidase-like"/>
</dbReference>
<dbReference type="InterPro" id="IPR040840">
    <property type="entry name" value="TcA_TcB_BD"/>
</dbReference>
<reference evidence="4" key="2">
    <citation type="submission" date="2023-06" db="EMBL/GenBank/DDBJ databases">
        <authorList>
            <consortium name="Lawrence Berkeley National Laboratory"/>
            <person name="Haridas S."/>
            <person name="Hensen N."/>
            <person name="Bonometti L."/>
            <person name="Westerberg I."/>
            <person name="Brannstrom I.O."/>
            <person name="Guillou S."/>
            <person name="Cros-Aarteil S."/>
            <person name="Calhoun S."/>
            <person name="Kuo A."/>
            <person name="Mondo S."/>
            <person name="Pangilinan J."/>
            <person name="Riley R."/>
            <person name="LaButti K."/>
            <person name="Andreopoulos B."/>
            <person name="Lipzen A."/>
            <person name="Chen C."/>
            <person name="Yanf M."/>
            <person name="Daum C."/>
            <person name="Ng V."/>
            <person name="Clum A."/>
            <person name="Steindorff A."/>
            <person name="Ohm R."/>
            <person name="Martin F."/>
            <person name="Silar P."/>
            <person name="Natvig D."/>
            <person name="Lalanne C."/>
            <person name="Gautier V."/>
            <person name="Ament-velasquez S.L."/>
            <person name="Kruys A."/>
            <person name="Hutchinson M.I."/>
            <person name="Powell A.J."/>
            <person name="Barry K."/>
            <person name="Miller A.N."/>
            <person name="Grigoriev I.V."/>
            <person name="Debuchy R."/>
            <person name="Gladieux P."/>
            <person name="Thoren M.H."/>
            <person name="Johannesson H."/>
        </authorList>
    </citation>
    <scope>NUCLEOTIDE SEQUENCE</scope>
    <source>
        <strain evidence="4">CBS 232.78</strain>
    </source>
</reference>
<dbReference type="Pfam" id="PF18413">
    <property type="entry name" value="Neuraminidase"/>
    <property type="match status" value="1"/>
</dbReference>
<comment type="caution">
    <text evidence="4">The sequence shown here is derived from an EMBL/GenBank/DDBJ whole genome shotgun (WGS) entry which is preliminary data.</text>
</comment>
<dbReference type="Proteomes" id="UP001285441">
    <property type="component" value="Unassembled WGS sequence"/>
</dbReference>
<keyword evidence="5" id="KW-1185">Reference proteome</keyword>
<feature type="domain" description="Neuraminidase-like" evidence="3">
    <location>
        <begin position="912"/>
        <end position="994"/>
    </location>
</feature>
<evidence type="ECO:0000256" key="1">
    <source>
        <dbReference type="SAM" id="MobiDB-lite"/>
    </source>
</evidence>
<protein>
    <submittedName>
        <fullName evidence="4">Uncharacterized protein</fullName>
    </submittedName>
</protein>
<feature type="domain" description="Tc toxin complex TcA C-terminal TcB-binding" evidence="2">
    <location>
        <begin position="1428"/>
        <end position="1523"/>
    </location>
</feature>
<sequence>MDAALAVSKSRSTADDMGQNTANKLALVTSLFEITEGNGQLEDALVKELKQLGLLEAKIGPMHDRASIIATRNEMAWPAILKSRTETAVGAVRADRPSDAAAPNRDSSDKSSSSSSLQANQADAINYGNVFNEIDAAQCDDGSSILSPSAYFVDLLQRLGKFTVTSTVTPTPASGIKIKTMYDQLVARRPDLAGPKLSCANTNTPIEYIDLVNEVLESFITETIKHNSADAVKIKAYNQDGDVNMAAYKAIAKDMVAPMHMFPYNHAVDTVRSLLAAKGASRSELLDVMKPLVPAERGSLHAANAPVGSTSARAIAAESLNLQHEDFLAITRKHSGRLTGTALRSSALIDPKGGALNVQLCQDLQAFIRRRRLTGLPIHILDAAISCLSGSGASATSSIDGSLIEKLAAVKTLAEVVKLEIDALLPLWGDINTDGSNSLYHCLFLKQQQPKGTVSPFHADEKGYFLPSTTAPSLSEQRSFLTSVLEIQARDLDVLALYANPKGSDKLSELFSRSLEDRSHRHRATILQVLQSLSKNASTSTSTLASTAIPVNSSGDSSSNDVKLAENKEKSAYDIFKAIFADLSPDVFVKALANARVATTYGGGSITPANVFDAAQTTRSSEIPVNDHFLSAISVEAVALAEEAYEALAKISLLSNKFALTTEDVQDILSSSASAVMPGFDVKAINLYDASRLQKYKELKLSAAKGRLGPLPVLQWMRKTAGQTGNVRDQIIISMGWDEAKAQAVLEIKHKNAAEDKLADIFSDTEQLGALQQIPDFTRQPGLGSIPADQLLTLAQPPTLDMTLEKTFEGADSFRNAVTPHSASGVADVANTAPGAAFDTLREHRRSVLIGYLLNQKYFIDKGFFFWIDVNMGATLETSRMKQAISRNELSFSSISAAIRNYVYGVSTVANLDVQAHLWERGSANAGNLHFFARTRTSPYQLYDRQMQAINFGEKFPQWQPWEKLDLAVRPSEADSTGKAIEDPGCDLMPVLLERKASPADSTTRLTTFSKLAWKVPATTSSLVPSYPVTKPSGSGEDLEAVYRTVNSLPRGTEGNRPFDPHAIARGRSVAYMKRIIMKYIEILIDAGDVYFRQNTLESIPLALQRIDMELEFPFCVVAGAGSESRDSSSSPLAGILNTTYFCVPQNPKLTELIGRIDDWLFKIRNGRDINGNVQKLALYEPPMDPGALVASAARGELALELCNEIRSIESAFLAAREKKDSEAFSPLKGQQDMALQNALAESRKLQKDEAVMPLASQEEMRKSHESRLRLYLALMGETEKIPGPDQEWVDIQQSYGRVAKCDLRINNWEKEEMDKSSSSPEMAFDASILEGTGSILRLLPQSALHTSPFGVGPALKIDSYNIADSLKGASTVIQLLAQKAGNEASQAGRKGQMVRQLQERRQEADQAGRDIKSTDKQIAAARVRIAITEAEGLHEPQLHAHAHVAQGRDERFRNDTVPVKSVAISSGQQDTGVFELNFRDERYLPFEGAGVISKWMVELPTAVRQFDYDSIADVVLHFRYTSLADPLLKSAAEDAVRKLMEASSSSDGRGFLAYFDIANDFPNEWNASVARASGSGKLLMRDMLGRMPFWARDKTRKVMASNIHIITDARLEEVSIQPSEGDAVTPKSQGKFRPNSDLLVIGSSGPVQLAVSHWTLSLSTELAQKAKSVPDGLIIRVIIRAFESSHAPSLKRFPQLLTRYSHRYSEKGVWHKCEG</sequence>